<feature type="compositionally biased region" description="Pro residues" evidence="4">
    <location>
        <begin position="179"/>
        <end position="191"/>
    </location>
</feature>
<feature type="compositionally biased region" description="Basic and acidic residues" evidence="4">
    <location>
        <begin position="1033"/>
        <end position="1045"/>
    </location>
</feature>
<feature type="domain" description="cDENN" evidence="5">
    <location>
        <begin position="524"/>
        <end position="737"/>
    </location>
</feature>
<evidence type="ECO:0000313" key="6">
    <source>
        <dbReference type="EMBL" id="TIA89329.1"/>
    </source>
</evidence>
<proteinExistence type="inferred from homology"/>
<evidence type="ECO:0000256" key="1">
    <source>
        <dbReference type="ARBA" id="ARBA00034491"/>
    </source>
</evidence>
<dbReference type="InterPro" id="IPR043153">
    <property type="entry name" value="DENN_C"/>
</dbReference>
<feature type="region of interest" description="Disordered" evidence="4">
    <location>
        <begin position="997"/>
        <end position="1060"/>
    </location>
</feature>
<feature type="compositionally biased region" description="Gly residues" evidence="4">
    <location>
        <begin position="1144"/>
        <end position="1162"/>
    </location>
</feature>
<keyword evidence="2" id="KW-0647">Proteasome</keyword>
<dbReference type="Pfam" id="PF05160">
    <property type="entry name" value="DSS1_SEM1"/>
    <property type="match status" value="1"/>
</dbReference>
<evidence type="ECO:0000313" key="7">
    <source>
        <dbReference type="Proteomes" id="UP000310189"/>
    </source>
</evidence>
<comment type="function">
    <text evidence="2">Component of the 26S proteasome, a multiprotein complex involved in the ATP-dependent degradation of ubiquitinated proteins.</text>
</comment>
<dbReference type="Pfam" id="PF08045">
    <property type="entry name" value="CDC14"/>
    <property type="match status" value="1"/>
</dbReference>
<feature type="region of interest" description="Disordered" evidence="4">
    <location>
        <begin position="1234"/>
        <end position="1266"/>
    </location>
</feature>
<dbReference type="GO" id="GO:0008541">
    <property type="term" value="C:proteasome regulatory particle, lid subcomplex"/>
    <property type="evidence" value="ECO:0007669"/>
    <property type="project" value="UniProtKB-UniRule"/>
</dbReference>
<feature type="region of interest" description="Disordered" evidence="4">
    <location>
        <begin position="63"/>
        <end position="212"/>
    </location>
</feature>
<feature type="coiled-coil region" evidence="3">
    <location>
        <begin position="956"/>
        <end position="983"/>
    </location>
</feature>
<dbReference type="GO" id="GO:0006406">
    <property type="term" value="P:mRNA export from nucleus"/>
    <property type="evidence" value="ECO:0007669"/>
    <property type="project" value="UniProtKB-UniRule"/>
</dbReference>
<feature type="compositionally biased region" description="Polar residues" evidence="4">
    <location>
        <begin position="1684"/>
        <end position="1693"/>
    </location>
</feature>
<organism evidence="6 7">
    <name type="scientific">Wallemia hederae</name>
    <dbReference type="NCBI Taxonomy" id="1540922"/>
    <lineage>
        <taxon>Eukaryota</taxon>
        <taxon>Fungi</taxon>
        <taxon>Dikarya</taxon>
        <taxon>Basidiomycota</taxon>
        <taxon>Wallemiomycotina</taxon>
        <taxon>Wallemiomycetes</taxon>
        <taxon>Wallemiales</taxon>
        <taxon>Wallemiaceae</taxon>
        <taxon>Wallemia</taxon>
    </lineage>
</organism>
<dbReference type="Pfam" id="PF02141">
    <property type="entry name" value="DENN"/>
    <property type="match status" value="1"/>
</dbReference>
<feature type="compositionally biased region" description="Basic and acidic residues" evidence="4">
    <location>
        <begin position="1810"/>
        <end position="1823"/>
    </location>
</feature>
<dbReference type="InterPro" id="IPR007834">
    <property type="entry name" value="DSS1_SEM1"/>
</dbReference>
<dbReference type="PANTHER" id="PTHR34065:SF1">
    <property type="entry name" value="CELL DIVISION CONTROL PROTEIN 14"/>
    <property type="match status" value="1"/>
</dbReference>
<reference evidence="6 7" key="1">
    <citation type="submission" date="2019-03" db="EMBL/GenBank/DDBJ databases">
        <title>Sequencing 23 genomes of Wallemia ichthyophaga.</title>
        <authorList>
            <person name="Gostincar C."/>
        </authorList>
    </citation>
    <scope>NUCLEOTIDE SEQUENCE [LARGE SCALE GENOMIC DNA]</scope>
    <source>
        <strain evidence="6 7">EXF-5753</strain>
    </source>
</reference>
<feature type="compositionally biased region" description="Polar residues" evidence="4">
    <location>
        <begin position="1242"/>
        <end position="1251"/>
    </location>
</feature>
<feature type="region of interest" description="Disordered" evidence="4">
    <location>
        <begin position="1575"/>
        <end position="1715"/>
    </location>
</feature>
<comment type="caution">
    <text evidence="6">The sequence shown here is derived from an EMBL/GenBank/DDBJ whole genome shotgun (WGS) entry which is preliminary data.</text>
</comment>
<dbReference type="InterPro" id="IPR001194">
    <property type="entry name" value="cDENN_dom"/>
</dbReference>
<dbReference type="SMART" id="SM00799">
    <property type="entry name" value="DENN"/>
    <property type="match status" value="1"/>
</dbReference>
<feature type="region of interest" description="Disordered" evidence="4">
    <location>
        <begin position="1795"/>
        <end position="1831"/>
    </location>
</feature>
<feature type="region of interest" description="Disordered" evidence="4">
    <location>
        <begin position="1142"/>
        <end position="1196"/>
    </location>
</feature>
<dbReference type="Gene3D" id="3.40.50.11500">
    <property type="match status" value="1"/>
</dbReference>
<dbReference type="PANTHER" id="PTHR34065">
    <property type="entry name" value="CELL DIVISION CONTROL PROTEIN 14"/>
    <property type="match status" value="1"/>
</dbReference>
<feature type="compositionally biased region" description="Low complexity" evidence="4">
    <location>
        <begin position="1609"/>
        <end position="1618"/>
    </location>
</feature>
<comment type="similarity">
    <text evidence="1 2">Belongs to the DSS1/SEM1 family.</text>
</comment>
<feature type="compositionally biased region" description="Pro residues" evidence="4">
    <location>
        <begin position="104"/>
        <end position="115"/>
    </location>
</feature>
<keyword evidence="2" id="KW-0539">Nucleus</keyword>
<dbReference type="OrthoDB" id="6019893at2759"/>
<feature type="compositionally biased region" description="Basic and acidic residues" evidence="4">
    <location>
        <begin position="130"/>
        <end position="141"/>
    </location>
</feature>
<evidence type="ECO:0000256" key="4">
    <source>
        <dbReference type="SAM" id="MobiDB-lite"/>
    </source>
</evidence>
<dbReference type="InterPro" id="IPR012535">
    <property type="entry name" value="Cell_div_Cdc14"/>
</dbReference>
<dbReference type="Proteomes" id="UP000310189">
    <property type="component" value="Unassembled WGS sequence"/>
</dbReference>
<feature type="region of interest" description="Disordered" evidence="4">
    <location>
        <begin position="1297"/>
        <end position="1318"/>
    </location>
</feature>
<accession>A0A4T0FLX4</accession>
<comment type="subcellular location">
    <subcellularLocation>
        <location evidence="2">Nucleus</location>
    </subcellularLocation>
</comment>
<keyword evidence="7" id="KW-1185">Reference proteome</keyword>
<feature type="compositionally biased region" description="Basic and acidic residues" evidence="4">
    <location>
        <begin position="165"/>
        <end position="174"/>
    </location>
</feature>
<feature type="compositionally biased region" description="Polar residues" evidence="4">
    <location>
        <begin position="1544"/>
        <end position="1558"/>
    </location>
</feature>
<dbReference type="EMBL" id="SPNW01000028">
    <property type="protein sequence ID" value="TIA89329.1"/>
    <property type="molecule type" value="Genomic_DNA"/>
</dbReference>
<sequence length="1831" mass="203223">MKLKSASSKTDSKAESRYKRHSQRKPVNYSYMDSTPKTSDETPSIPLSVIDTELEPIEITPSFNVISDPHVKETQTQTQKQTQVKEHRPASLPIHSLQEKRLPSVPPSSLPPSQPPSATRNDFDDFGPTKVDHDSVKDDLRRRQKQQNRKVTPSSMLASPLEPEFDTRVKREPEITYPDPSPLPLPLPQPPKSSYLEPPKHTSARPATSSSLATQTPLASLYLVSGLPKDPAAWTYADEASIASVHHSPNAVGRWWRAETLGTSASPGISIPGVDTTGKKKRVGGMPKNEVNKVLAKALKLSFTQEVEIISSSLQPPSTMHSFSFSVSSQQANNGYASQSINSQQSNSFKSAWANTQSSNGSKRYSSNNYSYRQPDPLGLNDQQPGVDRDGRKTYHGVTLQVWSHADPTRAQAIRKALSSHPRRAESVSVASTSAKRDRIMQKKFGTGNMNGNGGADEASRIIASSYNSENEDFDETVDDIATLGGTTDILSDVNDALPNQVGAGLAHEDAPLTGVVPEETLFWLPYCLTLVSTHPIYDVLADYLSISWAIFSRDISSHSAQMKRLLETPAPKYGDIIRLPAAGPTHKHRHLEEKEKEKDKKRKNKKKNDSSLTVIARMPGAINFGQNLVETNFSMWPLFKCLSIDNILTICEIALAPTGRILFLSRHPQMLGVACLTLQYMVESRGWAGQVHQIVHARDYAILLEDPGQSIIGARTEVRYSLKPPAEVCVVDLDINFVQCINPPPGYVSTGSQREKLRRKLIASFGTFRPDESVPSEFKEAFPSGRFMPMCHIESKGRAPSTIERIQAPYWWDAQSILGAFDSVLATRSKRPFSIMKLLSRSDKRLPALSSSEQKTQHAIRTRAAQFVDSRDELETKIGKLNKRLGFLVSKSEQWKNRFEQFESYAERLSAEASELRGKIDKERKESKRLSGMVIQQTKARDSLVNQLRQTEFLRAGALAELDVMQSQLRKFENERDEMVSHITTHLSDAIVQLDKAGQSSRSNSPWVGDRRYSHQKSNSVESTIPEEDDYVEKLSNDDEHYSNNEKATSLDGHSDIENSRSTYEVQKTMSVIQDKLERALNDLEASRRQSTSEEVEPVQEKTEIIQKDLRNIQRSQQFIRQSQLLQLAKDSEDHLANLHTRGAGGGGVGVGVGGGTGGAVKGEKEDGNQSTTYARNSKRRSIHAPARLSLPPRNYHEYGDDEQKEFLFDSAANKDHKDAVVEEYLRHKNQKKEFRKSLARLSQQQNQRPASMASEEEKYLSSVESPEMLESKELKELKEMGNAIPEKKVVKDISLVRDGEKSEEEQISNPDDHHRDTGAVAARQEMDALIEDTIETVGGGTLYKNSAQSPQLSSVRSTASQRTTQLIALERNLASLVKGKTSEAEFEMTVRSLGRRFEILSSVLLAHLRSFVKPGDIPKESTTEISITLSVLQGVSLLNAECKRGISTKAAIEMLLELLMLSVLRTQSEDMALVAADVLDALLCVIAGSTAAIRVLEHLKGLECIVRVLRRKGVDPAVRVKSLEVLYFYLLPEKSSSSSSSAETSNDVNINTDSLQPMQQPINKAIKNLESVPYSPKSPLKKHKSSYSIDTARRPSSRLRYISYTDSGSEGRSSGSGDLGGSRRMVAPSHTRSQSDLRSNAGIAPDENVPPVPPIPSQSQQTQHAIPLPKTPEKKRVVPSSRMGTPSQTPRTPRVNGQVRIPPASAPDNTRSVDEKKAILSNWLGNVDALDIMATTPDTAQKVEINKQKASEENNTNAVPQLGALEEDDEFEEFEVDDWRDDECEFSNIGTNDKLWQDSWDDDDQDDDFSHQLRAELEKTGGDIGMSVA</sequence>
<dbReference type="GO" id="GO:0005634">
    <property type="term" value="C:nucleus"/>
    <property type="evidence" value="ECO:0007669"/>
    <property type="project" value="UniProtKB-SubCell"/>
</dbReference>
<keyword evidence="3" id="KW-0175">Coiled coil</keyword>
<gene>
    <name evidence="6" type="ORF">E3P99_02116</name>
</gene>
<protein>
    <recommendedName>
        <fullName evidence="2">26S proteasome complex subunit SEM1</fullName>
    </recommendedName>
</protein>
<feature type="compositionally biased region" description="Low complexity" evidence="4">
    <location>
        <begin position="358"/>
        <end position="372"/>
    </location>
</feature>
<feature type="region of interest" description="Disordered" evidence="4">
    <location>
        <begin position="1538"/>
        <end position="1558"/>
    </location>
</feature>
<dbReference type="SMART" id="SM01385">
    <property type="entry name" value="DSS1_SEM1"/>
    <property type="match status" value="1"/>
</dbReference>
<evidence type="ECO:0000259" key="5">
    <source>
        <dbReference type="SMART" id="SM00799"/>
    </source>
</evidence>
<evidence type="ECO:0000256" key="2">
    <source>
        <dbReference type="RuleBase" id="RU369057"/>
    </source>
</evidence>
<feature type="region of interest" description="Disordered" evidence="4">
    <location>
        <begin position="1"/>
        <end position="46"/>
    </location>
</feature>
<feature type="region of interest" description="Disordered" evidence="4">
    <location>
        <begin position="348"/>
        <end position="391"/>
    </location>
</feature>
<dbReference type="GO" id="GO:0043248">
    <property type="term" value="P:proteasome assembly"/>
    <property type="evidence" value="ECO:0007669"/>
    <property type="project" value="UniProtKB-UniRule"/>
</dbReference>
<name>A0A4T0FLX4_9BASI</name>
<feature type="region of interest" description="Disordered" evidence="4">
    <location>
        <begin position="585"/>
        <end position="610"/>
    </location>
</feature>
<evidence type="ECO:0000256" key="3">
    <source>
        <dbReference type="SAM" id="Coils"/>
    </source>
</evidence>